<dbReference type="NCBIfam" id="TIGR00045">
    <property type="entry name" value="glycerate kinase"/>
    <property type="match status" value="1"/>
</dbReference>
<evidence type="ECO:0000256" key="3">
    <source>
        <dbReference type="ARBA" id="ARBA00022777"/>
    </source>
</evidence>
<dbReference type="InterPro" id="IPR018197">
    <property type="entry name" value="Glycerate_kinase_RE-like"/>
</dbReference>
<dbReference type="eggNOG" id="COG1929">
    <property type="taxonomic scope" value="Bacteria"/>
</dbReference>
<evidence type="ECO:0000313" key="6">
    <source>
        <dbReference type="Proteomes" id="UP000001681"/>
    </source>
</evidence>
<dbReference type="Gene3D" id="3.90.1510.10">
    <property type="entry name" value="Glycerate kinase, domain 2"/>
    <property type="match status" value="1"/>
</dbReference>
<dbReference type="PANTHER" id="PTHR21599">
    <property type="entry name" value="GLYCERATE KINASE"/>
    <property type="match status" value="1"/>
</dbReference>
<dbReference type="EMBL" id="CP001022">
    <property type="protein sequence ID" value="ACB62005.1"/>
    <property type="molecule type" value="Genomic_DNA"/>
</dbReference>
<dbReference type="Pfam" id="PF02595">
    <property type="entry name" value="Gly_kinase"/>
    <property type="match status" value="1"/>
</dbReference>
<dbReference type="Gene3D" id="3.40.50.10350">
    <property type="entry name" value="Glycerate kinase, domain 1"/>
    <property type="match status" value="1"/>
</dbReference>
<reference evidence="5 6" key="2">
    <citation type="journal article" date="2008" name="BMC Genomics">
        <title>Architecture of thermal adaptation in an Exiguobacterium sibiricum strain isolated from 3 million year old permafrost: a genome and transcriptome approach.</title>
        <authorList>
            <person name="Rodrigues D.F."/>
            <person name="Ivanova N."/>
            <person name="He Z."/>
            <person name="Huebner M."/>
            <person name="Zhou J."/>
            <person name="Tiedje J.M."/>
        </authorList>
    </citation>
    <scope>NUCLEOTIDE SEQUENCE [LARGE SCALE GENOMIC DNA]</scope>
    <source>
        <strain evidence="6">DSM 17290 / CIP 109462 / JCM 13490 / 255-15</strain>
    </source>
</reference>
<evidence type="ECO:0000256" key="2">
    <source>
        <dbReference type="ARBA" id="ARBA00022679"/>
    </source>
</evidence>
<organism evidence="5 6">
    <name type="scientific">Exiguobacterium sibiricum (strain DSM 17290 / CCUG 55495 / CIP 109462 / JCM 13490 / 255-15)</name>
    <dbReference type="NCBI Taxonomy" id="262543"/>
    <lineage>
        <taxon>Bacteria</taxon>
        <taxon>Bacillati</taxon>
        <taxon>Bacillota</taxon>
        <taxon>Bacilli</taxon>
        <taxon>Bacillales</taxon>
        <taxon>Bacillales Family XII. Incertae Sedis</taxon>
        <taxon>Exiguobacterium</taxon>
    </lineage>
</organism>
<dbReference type="InterPro" id="IPR004381">
    <property type="entry name" value="Glycerate_kinase"/>
</dbReference>
<accession>B1YM47</accession>
<reference evidence="5 6" key="1">
    <citation type="journal article" date="2006" name="Extremophiles">
        <title>Characterization of Exiguobacterium isolates from the Siberian permafrost. Description of Exiguobacterium sibiricum sp. nov.</title>
        <authorList>
            <person name="Rodrigues D.F."/>
            <person name="Goris J."/>
            <person name="Vishnivetskaya T."/>
            <person name="Gilichinsky D."/>
            <person name="Thomashow M.F."/>
            <person name="Tiedje J.M."/>
        </authorList>
    </citation>
    <scope>NUCLEOTIDE SEQUENCE [LARGE SCALE GENOMIC DNA]</scope>
    <source>
        <strain evidence="6">DSM 17290 / CIP 109462 / JCM 13490 / 255-15</strain>
    </source>
</reference>
<dbReference type="Proteomes" id="UP000001681">
    <property type="component" value="Chromosome"/>
</dbReference>
<dbReference type="SUPFAM" id="SSF110738">
    <property type="entry name" value="Glycerate kinase I"/>
    <property type="match status" value="1"/>
</dbReference>
<dbReference type="InterPro" id="IPR018193">
    <property type="entry name" value="Glyc_kinase_flavodox-like_fold"/>
</dbReference>
<reference evidence="6" key="3">
    <citation type="submission" date="2008-04" db="EMBL/GenBank/DDBJ databases">
        <title>Complete sequence of chromosome of Exiguobacterium sibiricum 255-15.</title>
        <authorList>
            <consortium name="US DOE Joint Genome Institute"/>
            <person name="Copeland A."/>
            <person name="Lucas S."/>
            <person name="Lapidus A."/>
            <person name="Glavina del Rio T."/>
            <person name="Dalin E."/>
            <person name="Tice H."/>
            <person name="Bruce D."/>
            <person name="Goodwin L."/>
            <person name="Pitluck S."/>
            <person name="Kiss H."/>
            <person name="Chertkov O."/>
            <person name="Monk C."/>
            <person name="Brettin T."/>
            <person name="Detter J.C."/>
            <person name="Han C."/>
            <person name="Kuske C.R."/>
            <person name="Schmutz J."/>
            <person name="Larimer F."/>
            <person name="Land M."/>
            <person name="Hauser L."/>
            <person name="Kyrpides N."/>
            <person name="Mikhailova N."/>
            <person name="Vishnivetskaya T."/>
            <person name="Rodrigues D.F."/>
            <person name="Gilichinsky D."/>
            <person name="Tiedje J."/>
            <person name="Richardson P."/>
        </authorList>
    </citation>
    <scope>NUCLEOTIDE SEQUENCE [LARGE SCALE GENOMIC DNA]</scope>
    <source>
        <strain evidence="6">DSM 17290 / CIP 109462 / JCM 13490 / 255-15</strain>
    </source>
</reference>
<protein>
    <submittedName>
        <fullName evidence="5">Glycerate kinase</fullName>
        <ecNumber evidence="5">2.7.1.31</ecNumber>
    </submittedName>
</protein>
<dbReference type="EC" id="2.7.1.31" evidence="5"/>
<sequence length="358" mass="38398">MHHFICIDSFKGCIGSEDAARAIERGIRHADPDATIDWSPVADGGEGTIDTLFANGFEKIWAATIDLAGRPIDVAYAQKDRIAVIEAASVCGLHLKRPEDEAFSVHTRGVGRLVRQVLTTGVSDVFLALGGTATTDGGLGFLAELGADLMTETGAPISWQTNPLMETKYLRLPAMSVPLHVLADVTAPYAGELGAASVFGPQKGLTASEIILLDGRLKEIGHRLHINQIKGAGAAGGLGGAAYALGASIESGADFILPMINARERMERADYVWAGEGRVDRQTAMGKLPAKVMALADQADVPCIVLAGEVTERMEQAWICEVIHDPDEEKTLDPFVTKQRLTRRAEQIVRRLPAVRDR</sequence>
<dbReference type="STRING" id="262543.Exig_2556"/>
<dbReference type="PANTHER" id="PTHR21599:SF0">
    <property type="entry name" value="GLYCERATE KINASE"/>
    <property type="match status" value="1"/>
</dbReference>
<dbReference type="KEGG" id="esi:Exig_2556"/>
<evidence type="ECO:0000256" key="4">
    <source>
        <dbReference type="PIRNR" id="PIRNR006078"/>
    </source>
</evidence>
<dbReference type="GO" id="GO:0031388">
    <property type="term" value="P:organic acid phosphorylation"/>
    <property type="evidence" value="ECO:0007669"/>
    <property type="project" value="UniProtKB-UniRule"/>
</dbReference>
<proteinExistence type="inferred from homology"/>
<evidence type="ECO:0000256" key="1">
    <source>
        <dbReference type="ARBA" id="ARBA00006284"/>
    </source>
</evidence>
<dbReference type="OrthoDB" id="9774290at2"/>
<dbReference type="PIRSF" id="PIRSF006078">
    <property type="entry name" value="GlxK"/>
    <property type="match status" value="1"/>
</dbReference>
<dbReference type="GO" id="GO:0008887">
    <property type="term" value="F:glycerate kinase activity"/>
    <property type="evidence" value="ECO:0007669"/>
    <property type="project" value="UniProtKB-UniRule"/>
</dbReference>
<dbReference type="AlphaFoldDB" id="B1YM47"/>
<gene>
    <name evidence="5" type="ordered locus">Exig_2556</name>
</gene>
<keyword evidence="3 4" id="KW-0418">Kinase</keyword>
<evidence type="ECO:0000313" key="5">
    <source>
        <dbReference type="EMBL" id="ACB62005.1"/>
    </source>
</evidence>
<comment type="similarity">
    <text evidence="1 4">Belongs to the glycerate kinase type-1 family.</text>
</comment>
<keyword evidence="2 4" id="KW-0808">Transferase</keyword>
<dbReference type="RefSeq" id="WP_012371421.1">
    <property type="nucleotide sequence ID" value="NC_010556.1"/>
</dbReference>
<dbReference type="InterPro" id="IPR036129">
    <property type="entry name" value="Glycerate_kinase_sf"/>
</dbReference>
<name>B1YM47_EXIS2</name>
<dbReference type="HOGENOM" id="CLU_028255_0_0_9"/>
<keyword evidence="6" id="KW-1185">Reference proteome</keyword>